<reference evidence="1 2" key="1">
    <citation type="submission" date="2023-01" db="EMBL/GenBank/DDBJ databases">
        <authorList>
            <person name="Whitehead M."/>
        </authorList>
    </citation>
    <scope>NUCLEOTIDE SEQUENCE [LARGE SCALE GENOMIC DNA]</scope>
</reference>
<name>A0AAV0WD40_9HEMI</name>
<proteinExistence type="predicted"/>
<evidence type="ECO:0008006" key="3">
    <source>
        <dbReference type="Google" id="ProtNLM"/>
    </source>
</evidence>
<organism evidence="1 2">
    <name type="scientific">Macrosiphum euphorbiae</name>
    <name type="common">potato aphid</name>
    <dbReference type="NCBI Taxonomy" id="13131"/>
    <lineage>
        <taxon>Eukaryota</taxon>
        <taxon>Metazoa</taxon>
        <taxon>Ecdysozoa</taxon>
        <taxon>Arthropoda</taxon>
        <taxon>Hexapoda</taxon>
        <taxon>Insecta</taxon>
        <taxon>Pterygota</taxon>
        <taxon>Neoptera</taxon>
        <taxon>Paraneoptera</taxon>
        <taxon>Hemiptera</taxon>
        <taxon>Sternorrhyncha</taxon>
        <taxon>Aphidomorpha</taxon>
        <taxon>Aphidoidea</taxon>
        <taxon>Aphididae</taxon>
        <taxon>Macrosiphini</taxon>
        <taxon>Macrosiphum</taxon>
    </lineage>
</organism>
<keyword evidence="2" id="KW-1185">Reference proteome</keyword>
<evidence type="ECO:0000313" key="2">
    <source>
        <dbReference type="Proteomes" id="UP001160148"/>
    </source>
</evidence>
<dbReference type="EMBL" id="CARXXK010000002">
    <property type="protein sequence ID" value="CAI6353765.1"/>
    <property type="molecule type" value="Genomic_DNA"/>
</dbReference>
<evidence type="ECO:0000313" key="1">
    <source>
        <dbReference type="EMBL" id="CAI6353765.1"/>
    </source>
</evidence>
<dbReference type="Proteomes" id="UP001160148">
    <property type="component" value="Unassembled WGS sequence"/>
</dbReference>
<accession>A0AAV0WD40</accession>
<sequence length="237" mass="27650">MFRLQNGNNRNPTSVQFYCAFKKLFCLNYFQHSPDANCIKDLDSILCHLNPAEQTNSSSVIFPEETPITCSTSLKIGTVDYRNLDVPESNALTFVCGYLYSKCLNVHRCEFCIEYGRSQKDLDKTLLLCYFKAYTNKDKTNGNLQMPHTSFYDYINELENLFTKNFAVFAVEKNVGTKLINACYNVPFFNPCEHFDHQYLIKLFVRFRIFSSVTFLNRDLISIRKLRNRKLANLQHL</sequence>
<gene>
    <name evidence="1" type="ORF">MEUPH1_LOCUS9845</name>
</gene>
<comment type="caution">
    <text evidence="1">The sequence shown here is derived from an EMBL/GenBank/DDBJ whole genome shotgun (WGS) entry which is preliminary data.</text>
</comment>
<protein>
    <recommendedName>
        <fullName evidence="3">Transposase</fullName>
    </recommendedName>
</protein>
<dbReference type="AlphaFoldDB" id="A0AAV0WD40"/>